<dbReference type="PANTHER" id="PTHR34216:SF11">
    <property type="entry name" value="CHITOOLIGOSACCHARIDE DEACETYLASE"/>
    <property type="match status" value="1"/>
</dbReference>
<proteinExistence type="predicted"/>
<dbReference type="EMBL" id="JALPRF010000006">
    <property type="protein sequence ID" value="MCK8495164.1"/>
    <property type="molecule type" value="Genomic_DNA"/>
</dbReference>
<name>A0ABT0HSL1_9BACT</name>
<gene>
    <name evidence="4" type="ORF">M0L20_25050</name>
</gene>
<feature type="signal peptide" evidence="2">
    <location>
        <begin position="1"/>
        <end position="19"/>
    </location>
</feature>
<evidence type="ECO:0000313" key="5">
    <source>
        <dbReference type="Proteomes" id="UP001202180"/>
    </source>
</evidence>
<dbReference type="InterPro" id="IPR002509">
    <property type="entry name" value="NODB_dom"/>
</dbReference>
<keyword evidence="1 2" id="KW-0732">Signal</keyword>
<dbReference type="RefSeq" id="WP_248479865.1">
    <property type="nucleotide sequence ID" value="NZ_JALPRF010000006.1"/>
</dbReference>
<evidence type="ECO:0000313" key="4">
    <source>
        <dbReference type="EMBL" id="MCK8495164.1"/>
    </source>
</evidence>
<feature type="domain" description="NodB homology" evidence="3">
    <location>
        <begin position="29"/>
        <end position="263"/>
    </location>
</feature>
<protein>
    <submittedName>
        <fullName evidence="4">Polysaccharide deacetylase family protein</fullName>
    </submittedName>
</protein>
<dbReference type="CDD" id="cd10967">
    <property type="entry name" value="CE4_GLA_like_6s"/>
    <property type="match status" value="1"/>
</dbReference>
<dbReference type="Proteomes" id="UP001202180">
    <property type="component" value="Unassembled WGS sequence"/>
</dbReference>
<organism evidence="4 5">
    <name type="scientific">Spirosoma liriopis</name>
    <dbReference type="NCBI Taxonomy" id="2937440"/>
    <lineage>
        <taxon>Bacteria</taxon>
        <taxon>Pseudomonadati</taxon>
        <taxon>Bacteroidota</taxon>
        <taxon>Cytophagia</taxon>
        <taxon>Cytophagales</taxon>
        <taxon>Cytophagaceae</taxon>
        <taxon>Spirosoma</taxon>
    </lineage>
</organism>
<accession>A0ABT0HSL1</accession>
<comment type="caution">
    <text evidence="4">The sequence shown here is derived from an EMBL/GenBank/DDBJ whole genome shotgun (WGS) entry which is preliminary data.</text>
</comment>
<evidence type="ECO:0000256" key="1">
    <source>
        <dbReference type="ARBA" id="ARBA00022729"/>
    </source>
</evidence>
<feature type="chain" id="PRO_5045366242" evidence="2">
    <location>
        <begin position="20"/>
        <end position="263"/>
    </location>
</feature>
<dbReference type="PROSITE" id="PS51677">
    <property type="entry name" value="NODB"/>
    <property type="match status" value="1"/>
</dbReference>
<dbReference type="SUPFAM" id="SSF88713">
    <property type="entry name" value="Glycoside hydrolase/deacetylase"/>
    <property type="match status" value="1"/>
</dbReference>
<evidence type="ECO:0000259" key="3">
    <source>
        <dbReference type="PROSITE" id="PS51677"/>
    </source>
</evidence>
<dbReference type="InterPro" id="IPR011330">
    <property type="entry name" value="Glyco_hydro/deAcase_b/a-brl"/>
</dbReference>
<evidence type="ECO:0000256" key="2">
    <source>
        <dbReference type="SAM" id="SignalP"/>
    </source>
</evidence>
<sequence length="263" mass="29208">MKTLLLFSLLFCVKGLAFAQQPDWHGKKCAVALTYDDGLQVHLDNVIPVLDSLNLKGTFYLAGNFPGVKARLNDWKKAANRGHELGNHTLFHPCAGGRPGREWVNPTYDLTTYTLPRIVDEIKMTNTLLQAIDGKTRRTFAFPCGDRMIGDKNYYDVVKADFIAARGVTSEMRKASEIDLGNVGCYAINGQSGEEMIALVKQAMSTNSVLVFLFHGVGGEHNLNVNLSEHNKLVRFLKQHEGDVWVAPFIDVAQSIKSVQAKR</sequence>
<reference evidence="4 5" key="1">
    <citation type="submission" date="2022-04" db="EMBL/GenBank/DDBJ databases">
        <title>Spirosoma sp. strain RP8 genome sequencing and assembly.</title>
        <authorList>
            <person name="Jung Y."/>
        </authorList>
    </citation>
    <scope>NUCLEOTIDE SEQUENCE [LARGE SCALE GENOMIC DNA]</scope>
    <source>
        <strain evidence="4 5">RP8</strain>
    </source>
</reference>
<dbReference type="Pfam" id="PF01522">
    <property type="entry name" value="Polysacc_deac_1"/>
    <property type="match status" value="1"/>
</dbReference>
<dbReference type="InterPro" id="IPR051398">
    <property type="entry name" value="Polysacch_Deacetylase"/>
</dbReference>
<keyword evidence="5" id="KW-1185">Reference proteome</keyword>
<dbReference type="PANTHER" id="PTHR34216">
    <property type="match status" value="1"/>
</dbReference>
<dbReference type="Gene3D" id="3.20.20.370">
    <property type="entry name" value="Glycoside hydrolase/deacetylase"/>
    <property type="match status" value="1"/>
</dbReference>